<evidence type="ECO:0000313" key="1">
    <source>
        <dbReference type="EMBL" id="MCE0482223.1"/>
    </source>
</evidence>
<organism evidence="1 2">
    <name type="scientific">Datura stramonium</name>
    <name type="common">Jimsonweed</name>
    <name type="synonym">Common thornapple</name>
    <dbReference type="NCBI Taxonomy" id="4076"/>
    <lineage>
        <taxon>Eukaryota</taxon>
        <taxon>Viridiplantae</taxon>
        <taxon>Streptophyta</taxon>
        <taxon>Embryophyta</taxon>
        <taxon>Tracheophyta</taxon>
        <taxon>Spermatophyta</taxon>
        <taxon>Magnoliopsida</taxon>
        <taxon>eudicotyledons</taxon>
        <taxon>Gunneridae</taxon>
        <taxon>Pentapetalae</taxon>
        <taxon>asterids</taxon>
        <taxon>lamiids</taxon>
        <taxon>Solanales</taxon>
        <taxon>Solanaceae</taxon>
        <taxon>Solanoideae</taxon>
        <taxon>Datureae</taxon>
        <taxon>Datura</taxon>
    </lineage>
</organism>
<name>A0ABS8VN35_DATST</name>
<dbReference type="EMBL" id="JACEIK010005793">
    <property type="protein sequence ID" value="MCE0482223.1"/>
    <property type="molecule type" value="Genomic_DNA"/>
</dbReference>
<dbReference type="Proteomes" id="UP000823775">
    <property type="component" value="Unassembled WGS sequence"/>
</dbReference>
<keyword evidence="2" id="KW-1185">Reference proteome</keyword>
<feature type="non-terminal residue" evidence="1">
    <location>
        <position position="62"/>
    </location>
</feature>
<comment type="caution">
    <text evidence="1">The sequence shown here is derived from an EMBL/GenBank/DDBJ whole genome shotgun (WGS) entry which is preliminary data.</text>
</comment>
<reference evidence="1 2" key="1">
    <citation type="journal article" date="2021" name="BMC Genomics">
        <title>Datura genome reveals duplications of psychoactive alkaloid biosynthetic genes and high mutation rate following tissue culture.</title>
        <authorList>
            <person name="Rajewski A."/>
            <person name="Carter-House D."/>
            <person name="Stajich J."/>
            <person name="Litt A."/>
        </authorList>
    </citation>
    <scope>NUCLEOTIDE SEQUENCE [LARGE SCALE GENOMIC DNA]</scope>
    <source>
        <strain evidence="1">AR-01</strain>
    </source>
</reference>
<evidence type="ECO:0000313" key="2">
    <source>
        <dbReference type="Proteomes" id="UP000823775"/>
    </source>
</evidence>
<gene>
    <name evidence="1" type="ORF">HAX54_040738</name>
</gene>
<proteinExistence type="predicted"/>
<protein>
    <submittedName>
        <fullName evidence="1">Uncharacterized protein</fullName>
    </submittedName>
</protein>
<sequence length="62" mass="6970">GVGCNHVEGGKLSGLRKVGDHGRSRMVFFLLEIAIAMWGPQSRRRAPQLRLMCTIKEDDIFD</sequence>
<feature type="non-terminal residue" evidence="1">
    <location>
        <position position="1"/>
    </location>
</feature>
<accession>A0ABS8VN35</accession>